<keyword evidence="6" id="KW-1185">Reference proteome</keyword>
<dbReference type="Proteomes" id="UP001500016">
    <property type="component" value="Unassembled WGS sequence"/>
</dbReference>
<feature type="signal peptide" evidence="3">
    <location>
        <begin position="1"/>
        <end position="35"/>
    </location>
</feature>
<protein>
    <recommendedName>
        <fullName evidence="4">Htaa domain-containing protein</fullName>
    </recommendedName>
</protein>
<evidence type="ECO:0000259" key="4">
    <source>
        <dbReference type="Pfam" id="PF04213"/>
    </source>
</evidence>
<evidence type="ECO:0000256" key="3">
    <source>
        <dbReference type="SAM" id="SignalP"/>
    </source>
</evidence>
<dbReference type="Pfam" id="PF04213">
    <property type="entry name" value="HtaA"/>
    <property type="match status" value="2"/>
</dbReference>
<reference evidence="5 6" key="1">
    <citation type="journal article" date="2019" name="Int. J. Syst. Evol. Microbiol.">
        <title>The Global Catalogue of Microorganisms (GCM) 10K type strain sequencing project: providing services to taxonomists for standard genome sequencing and annotation.</title>
        <authorList>
            <consortium name="The Broad Institute Genomics Platform"/>
            <consortium name="The Broad Institute Genome Sequencing Center for Infectious Disease"/>
            <person name="Wu L."/>
            <person name="Ma J."/>
        </authorList>
    </citation>
    <scope>NUCLEOTIDE SEQUENCE [LARGE SCALE GENOMIC DNA]</scope>
    <source>
        <strain evidence="5 6">JCM 15478</strain>
    </source>
</reference>
<feature type="transmembrane region" description="Helical" evidence="2">
    <location>
        <begin position="531"/>
        <end position="551"/>
    </location>
</feature>
<keyword evidence="3" id="KW-0732">Signal</keyword>
<feature type="domain" description="Htaa" evidence="4">
    <location>
        <begin position="51"/>
        <end position="206"/>
    </location>
</feature>
<feature type="compositionally biased region" description="Gly residues" evidence="1">
    <location>
        <begin position="213"/>
        <end position="292"/>
    </location>
</feature>
<accession>A0ABN2W9X3</accession>
<keyword evidence="2" id="KW-0812">Transmembrane</keyword>
<dbReference type="InterPro" id="IPR007331">
    <property type="entry name" value="Htaa"/>
</dbReference>
<feature type="region of interest" description="Disordered" evidence="1">
    <location>
        <begin position="213"/>
        <end position="294"/>
    </location>
</feature>
<dbReference type="EMBL" id="BAAAPE010000013">
    <property type="protein sequence ID" value="GAA2087115.1"/>
    <property type="molecule type" value="Genomic_DNA"/>
</dbReference>
<feature type="compositionally biased region" description="Gly residues" evidence="1">
    <location>
        <begin position="475"/>
        <end position="510"/>
    </location>
</feature>
<feature type="region of interest" description="Disordered" evidence="1">
    <location>
        <begin position="326"/>
        <end position="350"/>
    </location>
</feature>
<feature type="chain" id="PRO_5046608592" description="Htaa domain-containing protein" evidence="3">
    <location>
        <begin position="36"/>
        <end position="567"/>
    </location>
</feature>
<evidence type="ECO:0000313" key="6">
    <source>
        <dbReference type="Proteomes" id="UP001500016"/>
    </source>
</evidence>
<feature type="domain" description="Htaa" evidence="4">
    <location>
        <begin position="302"/>
        <end position="463"/>
    </location>
</feature>
<evidence type="ECO:0000256" key="2">
    <source>
        <dbReference type="SAM" id="Phobius"/>
    </source>
</evidence>
<evidence type="ECO:0000313" key="5">
    <source>
        <dbReference type="EMBL" id="GAA2087115.1"/>
    </source>
</evidence>
<keyword evidence="2" id="KW-0472">Membrane</keyword>
<keyword evidence="2" id="KW-1133">Transmembrane helix</keyword>
<name>A0ABN2W9X3_9ACTN</name>
<gene>
    <name evidence="5" type="ORF">GCM10009801_49890</name>
</gene>
<feature type="region of interest" description="Disordered" evidence="1">
    <location>
        <begin position="470"/>
        <end position="527"/>
    </location>
</feature>
<comment type="caution">
    <text evidence="5">The sequence shown here is derived from an EMBL/GenBank/DDBJ whole genome shotgun (WGS) entry which is preliminary data.</text>
</comment>
<proteinExistence type="predicted"/>
<dbReference type="RefSeq" id="WP_344531513.1">
    <property type="nucleotide sequence ID" value="NZ_BAAAPE010000013.1"/>
</dbReference>
<organism evidence="5 6">
    <name type="scientific">Streptomyces albiaxialis</name>
    <dbReference type="NCBI Taxonomy" id="329523"/>
    <lineage>
        <taxon>Bacteria</taxon>
        <taxon>Bacillati</taxon>
        <taxon>Actinomycetota</taxon>
        <taxon>Actinomycetes</taxon>
        <taxon>Kitasatosporales</taxon>
        <taxon>Streptomycetaceae</taxon>
        <taxon>Streptomyces</taxon>
    </lineage>
</organism>
<evidence type="ECO:0000256" key="1">
    <source>
        <dbReference type="SAM" id="MobiDB-lite"/>
    </source>
</evidence>
<sequence>MTVTARPRPRAAALAVVTAAATVLGVTAFAPPVLAAPAAPAAPAAGIPLTDGTLDWGIKKSFRDYLTGPIAGGKITVADGAKTNADGSFRFTGGKGSYDTGTHAVDTAFQGSVHLYGHKGALDIELSDLKMVTKGKGGALSADVTTPKAKKNDVELATLDLSEVKPGQGEGGAMTFADIPATLTEGGSDAFEGYYEKGEKLDPVTLAVKANSGGGTGGAGSSGGSGTGGTGGSGGSSGTGGSTGTGGSGDGSSGGSSTSGGPGTSGGSTGSGSGSGGSEGSGGSGGGSGSGSGNAASGAIVDGNLDWGVKKSFRDYITGPIAKGKAELSGGAKKTSGGYRFPKGSGKAEKNSLDASFRGGVRFLGHKESGEYVLDLTFSQFKVKANGTKGSLVSDVKAKDRESGKVSTYDNLTVATLKLPSGALDAEKDVVTVEKAPATLTGSGAKAFGGFYKAGDKLDPVTASVSLDENAQLPGAGGGSDSGSGSEAGSGGAGDDGASGGAGTVGGSGDAGSDIGTDGALASTGADLPSGALMGGAAALAVLGGAAVYAARRRNSAATPAATPTES</sequence>